<name>A0A2V3U1H8_9HYPH</name>
<keyword evidence="1 2" id="KW-0808">Transferase</keyword>
<dbReference type="SUPFAM" id="SSF89796">
    <property type="entry name" value="CoA-transferase family III (CaiB/BaiF)"/>
    <property type="match status" value="1"/>
</dbReference>
<dbReference type="RefSeq" id="WP_110378598.1">
    <property type="nucleotide sequence ID" value="NZ_JAHBRY010000004.1"/>
</dbReference>
<dbReference type="EMBL" id="QJJK01000026">
    <property type="protein sequence ID" value="PXW50537.1"/>
    <property type="molecule type" value="Genomic_DNA"/>
</dbReference>
<comment type="caution">
    <text evidence="2">The sequence shown here is derived from an EMBL/GenBank/DDBJ whole genome shotgun (WGS) entry which is preliminary data.</text>
</comment>
<dbReference type="Proteomes" id="UP000248021">
    <property type="component" value="Unassembled WGS sequence"/>
</dbReference>
<dbReference type="Gene3D" id="3.30.1540.10">
    <property type="entry name" value="formyl-coa transferase, domain 3"/>
    <property type="match status" value="1"/>
</dbReference>
<evidence type="ECO:0000313" key="2">
    <source>
        <dbReference type="EMBL" id="PXW50537.1"/>
    </source>
</evidence>
<dbReference type="InterPro" id="IPR050483">
    <property type="entry name" value="CoA-transferase_III_domain"/>
</dbReference>
<evidence type="ECO:0000256" key="1">
    <source>
        <dbReference type="ARBA" id="ARBA00022679"/>
    </source>
</evidence>
<sequence length="421" mass="44386">MLDVPATTRARFSPLQGIKVIDLSKVLAGPVCTQYLGDLGAEVIKVEPCNVGDDTRSWPPFVAGNGAVFLSANKNKRSLAIDLKADAGRKVLKRLIAQSDVFVESFRSGVTTRLSVDYAALAAIKPDLIYASISGFGRSGPLADAPGYDVMAQAFSGIMSITGEKGGAPARSAFSPLDQTTGIHAALGILAALRHRDRTGEGQFLEVSLFETALAFLGYTAQTFWATGRTPGRSGSGHESLCPYQAFQAADGHILIAVGNDKLWKAFCEAVGLNDICDDMRFATNAARVQNFDETVAHVSAAIAGKTVQDWISILTRGGVPHSPIHTVPEALAQPQAAERGMVVSCPHPIYGALNAVSMPVLFGDHDRSPRSAPPLLGEHSVEILRAAGLREDEISSLISEGIVTTLSQATAPPRSAALTA</sequence>
<dbReference type="PANTHER" id="PTHR48207:SF3">
    <property type="entry name" value="SUCCINATE--HYDROXYMETHYLGLUTARATE COA-TRANSFERASE"/>
    <property type="match status" value="1"/>
</dbReference>
<evidence type="ECO:0000313" key="3">
    <source>
        <dbReference type="Proteomes" id="UP000248021"/>
    </source>
</evidence>
<protein>
    <submittedName>
        <fullName evidence="2">Formyl-CoA transferase</fullName>
    </submittedName>
</protein>
<keyword evidence="3" id="KW-1185">Reference proteome</keyword>
<dbReference type="AlphaFoldDB" id="A0A2V3U1H8"/>
<dbReference type="PANTHER" id="PTHR48207">
    <property type="entry name" value="SUCCINATE--HYDROXYMETHYLGLUTARATE COA-TRANSFERASE"/>
    <property type="match status" value="1"/>
</dbReference>
<dbReference type="InterPro" id="IPR044855">
    <property type="entry name" value="CoA-Trfase_III_dom3_sf"/>
</dbReference>
<dbReference type="GO" id="GO:0008410">
    <property type="term" value="F:CoA-transferase activity"/>
    <property type="evidence" value="ECO:0007669"/>
    <property type="project" value="TreeGrafter"/>
</dbReference>
<reference evidence="2 3" key="1">
    <citation type="submission" date="2018-05" db="EMBL/GenBank/DDBJ databases">
        <title>Genomic Encyclopedia of Type Strains, Phase IV (KMG-IV): sequencing the most valuable type-strain genomes for metagenomic binning, comparative biology and taxonomic classification.</title>
        <authorList>
            <person name="Goeker M."/>
        </authorList>
    </citation>
    <scope>NUCLEOTIDE SEQUENCE [LARGE SCALE GENOMIC DNA]</scope>
    <source>
        <strain evidence="2 3">DSM 6462</strain>
    </source>
</reference>
<accession>A0A2V3U1H8</accession>
<dbReference type="OrthoDB" id="9806585at2"/>
<organism evidence="2 3">
    <name type="scientific">Chelatococcus asaccharovorans</name>
    <dbReference type="NCBI Taxonomy" id="28210"/>
    <lineage>
        <taxon>Bacteria</taxon>
        <taxon>Pseudomonadati</taxon>
        <taxon>Pseudomonadota</taxon>
        <taxon>Alphaproteobacteria</taxon>
        <taxon>Hyphomicrobiales</taxon>
        <taxon>Chelatococcaceae</taxon>
        <taxon>Chelatococcus</taxon>
    </lineage>
</organism>
<dbReference type="Pfam" id="PF02515">
    <property type="entry name" value="CoA_transf_3"/>
    <property type="match status" value="1"/>
</dbReference>
<dbReference type="Gene3D" id="3.40.50.10540">
    <property type="entry name" value="Crotonobetainyl-coa:carnitine coa-transferase, domain 1"/>
    <property type="match status" value="1"/>
</dbReference>
<dbReference type="InterPro" id="IPR023606">
    <property type="entry name" value="CoA-Trfase_III_dom_1_sf"/>
</dbReference>
<dbReference type="InterPro" id="IPR003673">
    <property type="entry name" value="CoA-Trfase_fam_III"/>
</dbReference>
<proteinExistence type="predicted"/>
<gene>
    <name evidence="2" type="ORF">C7450_12615</name>
</gene>